<keyword evidence="1" id="KW-0175">Coiled coil</keyword>
<protein>
    <submittedName>
        <fullName evidence="2">Uncharacterized protein</fullName>
    </submittedName>
</protein>
<keyword evidence="3" id="KW-1185">Reference proteome</keyword>
<gene>
    <name evidence="2" type="ORF">B5P45_27455</name>
</gene>
<dbReference type="KEGG" id="pht:BLM14_02865"/>
<accession>A0A2N9VQC1</accession>
<proteinExistence type="predicted"/>
<dbReference type="Proteomes" id="UP000232163">
    <property type="component" value="Unassembled WGS sequence"/>
</dbReference>
<comment type="caution">
    <text evidence="2">The sequence shown here is derived from an EMBL/GenBank/DDBJ whole genome shotgun (WGS) entry which is preliminary data.</text>
</comment>
<evidence type="ECO:0000256" key="1">
    <source>
        <dbReference type="SAM" id="Coils"/>
    </source>
</evidence>
<dbReference type="RefSeq" id="WP_099998006.1">
    <property type="nucleotide sequence ID" value="NZ_CP017940.1"/>
</dbReference>
<dbReference type="EMBL" id="MZMT01000058">
    <property type="protein sequence ID" value="PIO41689.1"/>
    <property type="molecule type" value="Genomic_DNA"/>
</dbReference>
<reference evidence="2 3" key="1">
    <citation type="journal article" date="2017" name="Int J Environ Stud">
        <title>Does the Miocene-Pliocene relict legume Oxytropis triphylla form nitrogen-fixing nodules with a combination of bacterial strains?</title>
        <authorList>
            <person name="Safronova V."/>
            <person name="Belimov A."/>
            <person name="Sazanova A."/>
            <person name="Kuznetsova I."/>
            <person name="Popova J."/>
            <person name="Andronov E."/>
            <person name="Verkhozina A."/>
            <person name="Tikhonovich I."/>
        </authorList>
    </citation>
    <scope>NUCLEOTIDE SEQUENCE [LARGE SCALE GENOMIC DNA]</scope>
    <source>
        <strain evidence="2 3">Tri-38</strain>
    </source>
</reference>
<dbReference type="OrthoDB" id="9777694at2"/>
<organism evidence="2 3">
    <name type="scientific">Phyllobacterium zundukense</name>
    <dbReference type="NCBI Taxonomy" id="1867719"/>
    <lineage>
        <taxon>Bacteria</taxon>
        <taxon>Pseudomonadati</taxon>
        <taxon>Pseudomonadota</taxon>
        <taxon>Alphaproteobacteria</taxon>
        <taxon>Hyphomicrobiales</taxon>
        <taxon>Phyllobacteriaceae</taxon>
        <taxon>Phyllobacterium</taxon>
    </lineage>
</organism>
<sequence>MIDSILDGLSLILSGEKASREKSEEDDRQRRDLARRRQLLKLRREREEKRLAYMQDLMDAEQEATYIRNWLASVQEPDASSEYGRMLAWAKDKLHNLEAVTDAAVVCAKLRKAELFPEADDLHDPLGDPPEGGTLIGDWIVGTMMTEFADSTTPEQMARHFDWSPRRVKALASAPGSDRLIPEAWEQLLAGCVERP</sequence>
<dbReference type="AlphaFoldDB" id="A0A2N9VQC1"/>
<feature type="coiled-coil region" evidence="1">
    <location>
        <begin position="30"/>
        <end position="63"/>
    </location>
</feature>
<name>A0A2N9VQC1_9HYPH</name>
<evidence type="ECO:0000313" key="2">
    <source>
        <dbReference type="EMBL" id="PIO41689.1"/>
    </source>
</evidence>
<evidence type="ECO:0000313" key="3">
    <source>
        <dbReference type="Proteomes" id="UP000232163"/>
    </source>
</evidence>